<gene>
    <name evidence="2" type="ORF">B277_15704</name>
</gene>
<dbReference type="EMBL" id="ALWX01000092">
    <property type="protein sequence ID" value="EKA59917.1"/>
    <property type="molecule type" value="Genomic_DNA"/>
</dbReference>
<comment type="caution">
    <text evidence="2">The sequence shown here is derived from an EMBL/GenBank/DDBJ whole genome shotgun (WGS) entry which is preliminary data.</text>
</comment>
<sequence>MDVEVGLLAPEPFFVVFFEDVEVFDGFGRLVLVGEALTDIGSHTRGVEPADSAGHVSIRTSPGRVRS</sequence>
<dbReference type="AlphaFoldDB" id="K1E3I2"/>
<evidence type="ECO:0000313" key="2">
    <source>
        <dbReference type="EMBL" id="EKA59917.1"/>
    </source>
</evidence>
<evidence type="ECO:0000313" key="3">
    <source>
        <dbReference type="Proteomes" id="UP000004474"/>
    </source>
</evidence>
<evidence type="ECO:0000256" key="1">
    <source>
        <dbReference type="SAM" id="MobiDB-lite"/>
    </source>
</evidence>
<accession>K1E3I2</accession>
<feature type="region of interest" description="Disordered" evidence="1">
    <location>
        <begin position="43"/>
        <end position="67"/>
    </location>
</feature>
<protein>
    <submittedName>
        <fullName evidence="2">Uncharacterized protein</fullName>
    </submittedName>
</protein>
<proteinExistence type="predicted"/>
<organism evidence="2 3">
    <name type="scientific">Janibacter hoylei PVAS-1</name>
    <dbReference type="NCBI Taxonomy" id="1210046"/>
    <lineage>
        <taxon>Bacteria</taxon>
        <taxon>Bacillati</taxon>
        <taxon>Actinomycetota</taxon>
        <taxon>Actinomycetes</taxon>
        <taxon>Micrococcales</taxon>
        <taxon>Intrasporangiaceae</taxon>
        <taxon>Janibacter</taxon>
    </lineage>
</organism>
<reference evidence="2 3" key="1">
    <citation type="journal article" date="2012" name="J. Bacteriol.">
        <title>Genome Sequence of Janibacter hoylei MTCC8307, Isolated from the Stratospheric Air.</title>
        <authorList>
            <person name="Pawar S.P."/>
            <person name="Dhotre D.P."/>
            <person name="Shetty S.A."/>
            <person name="Chowdhury S.P."/>
            <person name="Chaudhari B.L."/>
            <person name="Shouche Y.S."/>
        </authorList>
    </citation>
    <scope>NUCLEOTIDE SEQUENCE [LARGE SCALE GENOMIC DNA]</scope>
    <source>
        <strain evidence="2 3">PVAS-1</strain>
    </source>
</reference>
<dbReference type="Proteomes" id="UP000004474">
    <property type="component" value="Unassembled WGS sequence"/>
</dbReference>
<name>K1E3I2_9MICO</name>